<dbReference type="EMBL" id="CP038621">
    <property type="protein sequence ID" value="QBY46686.1"/>
    <property type="molecule type" value="Genomic_DNA"/>
</dbReference>
<dbReference type="Proteomes" id="UP001177592">
    <property type="component" value="Plasmid paNv_CAN8"/>
</dbReference>
<dbReference type="GO" id="GO:0003677">
    <property type="term" value="F:DNA binding"/>
    <property type="evidence" value="ECO:0007669"/>
    <property type="project" value="InterPro"/>
</dbReference>
<dbReference type="AlphaFoldDB" id="A0A4P7L2P1"/>
<evidence type="ECO:0000313" key="1">
    <source>
        <dbReference type="EMBL" id="QBY46686.1"/>
    </source>
</evidence>
<proteinExistence type="predicted"/>
<dbReference type="Gene3D" id="1.10.260.40">
    <property type="entry name" value="lambda repressor-like DNA-binding domains"/>
    <property type="match status" value="1"/>
</dbReference>
<geneLocation type="plasmid" evidence="2">
    <name>pArsFIN10</name>
</geneLocation>
<dbReference type="InterPro" id="IPR010982">
    <property type="entry name" value="Lambda_DNA-bd_dom_sf"/>
</dbReference>
<evidence type="ECO:0000313" key="3">
    <source>
        <dbReference type="EMBL" id="WGM08807.1"/>
    </source>
</evidence>
<geneLocation type="plasmid" evidence="1">
    <name>pArsFIN9</name>
</geneLocation>
<geneLocation type="plasmid" evidence="4">
    <name>parsfin9</name>
</geneLocation>
<geneLocation type="plasmid" evidence="3 5">
    <name>paNv_CAN8</name>
</geneLocation>
<organism evidence="1 4">
    <name type="scientific">Arsenophonus nasoniae</name>
    <name type="common">son-killer infecting Nasonia vitripennis</name>
    <dbReference type="NCBI Taxonomy" id="638"/>
    <lineage>
        <taxon>Bacteria</taxon>
        <taxon>Pseudomonadati</taxon>
        <taxon>Pseudomonadota</taxon>
        <taxon>Gammaproteobacteria</taxon>
        <taxon>Enterobacterales</taxon>
        <taxon>Morganellaceae</taxon>
        <taxon>Arsenophonus</taxon>
    </lineage>
</organism>
<evidence type="ECO:0000313" key="4">
    <source>
        <dbReference type="Proteomes" id="UP000295134"/>
    </source>
</evidence>
<reference evidence="1 4" key="1">
    <citation type="submission" date="2019-03" db="EMBL/GenBank/DDBJ databases">
        <title>Long-read sequencing reveals hyperdense prophage content in a complex bacterial symbiont genome.</title>
        <authorList>
            <person name="Frost C.L."/>
            <person name="Siozios S."/>
            <person name="Nadal-Jimenez P."/>
            <person name="Brockhurst M.A."/>
            <person name="King K.C."/>
            <person name="Darby A.C."/>
            <person name="Hurst G.D.D."/>
        </authorList>
    </citation>
    <scope>NUCLEOTIDE SEQUENCE [LARGE SCALE GENOMIC DNA]</scope>
    <source>
        <strain evidence="1 4">FIN</strain>
        <plasmid evidence="4">parsfin10</plasmid>
        <plasmid evidence="2">pArsFIN10</plasmid>
        <plasmid evidence="1">pArsFIN9</plasmid>
        <plasmid evidence="4">parsfin9</plasmid>
    </source>
</reference>
<name>A0A4P7L2P1_9GAMM</name>
<reference evidence="3" key="2">
    <citation type="submission" date="2023-04" db="EMBL/GenBank/DDBJ databases">
        <title>Genome dynamics across the evolutionary transition to endosymbiosis.</title>
        <authorList>
            <person name="Siozios S."/>
            <person name="Nadal-Jimenez P."/>
            <person name="Azagi T."/>
            <person name="Sprong H."/>
            <person name="Frost C.L."/>
            <person name="Parratt S.R."/>
            <person name="Taylor G."/>
            <person name="Brettell L."/>
            <person name="Lew K.C."/>
            <person name="Croft L."/>
            <person name="King K.C."/>
            <person name="Brockhurst M.A."/>
            <person name="Hypsa V."/>
            <person name="Novakova E."/>
            <person name="Darby A.C."/>
            <person name="Hurst G.D.D."/>
        </authorList>
    </citation>
    <scope>NUCLEOTIDE SEQUENCE</scope>
    <source>
        <strain evidence="3">ANv_CAN</strain>
        <plasmid evidence="3">paNv_CAN8</plasmid>
    </source>
</reference>
<sequence length="83" mass="9509">MKNNNVIEINPTPENVKRLRIAAGLTLKECANIFGISLRGWQKKEESNTVNSRGITKGEYLYLLLLAGEHPEFILKKRQEIEK</sequence>
<keyword evidence="5" id="KW-1185">Reference proteome</keyword>
<dbReference type="GeneID" id="39751513"/>
<evidence type="ECO:0000313" key="2">
    <source>
        <dbReference type="EMBL" id="QBY46755.1"/>
    </source>
</evidence>
<gene>
    <name evidence="1" type="ORF">ArsFIN_52970</name>
    <name evidence="2" type="ORF">ArsFIN_53660</name>
    <name evidence="3" type="ORF">QE258_25940</name>
</gene>
<dbReference type="EMBL" id="CP123531">
    <property type="protein sequence ID" value="WGM08807.1"/>
    <property type="molecule type" value="Genomic_DNA"/>
</dbReference>
<dbReference type="KEGG" id="ans:ArsFIN_52970"/>
<evidence type="ECO:0000313" key="5">
    <source>
        <dbReference type="Proteomes" id="UP001177592"/>
    </source>
</evidence>
<geneLocation type="plasmid" evidence="4">
    <name>parsfin10</name>
</geneLocation>
<dbReference type="KEGG" id="ans:ArsFIN_53660"/>
<dbReference type="Proteomes" id="UP000295134">
    <property type="component" value="Plasmid pArsFIN10"/>
</dbReference>
<accession>A0A4P7L2P1</accession>
<keyword evidence="1" id="KW-0614">Plasmid</keyword>
<dbReference type="EMBL" id="CP038622">
    <property type="protein sequence ID" value="QBY46755.1"/>
    <property type="molecule type" value="Genomic_DNA"/>
</dbReference>
<dbReference type="RefSeq" id="WP_026823899.1">
    <property type="nucleotide sequence ID" value="NZ_CP038621.1"/>
</dbReference>
<dbReference type="Proteomes" id="UP000295134">
    <property type="component" value="Plasmid pArsFIN9"/>
</dbReference>
<protein>
    <submittedName>
        <fullName evidence="3">XRE family transcriptional regulator</fullName>
    </submittedName>
</protein>